<organism evidence="7 8">
    <name type="scientific">Penstemon smallii</name>
    <dbReference type="NCBI Taxonomy" id="265156"/>
    <lineage>
        <taxon>Eukaryota</taxon>
        <taxon>Viridiplantae</taxon>
        <taxon>Streptophyta</taxon>
        <taxon>Embryophyta</taxon>
        <taxon>Tracheophyta</taxon>
        <taxon>Spermatophyta</taxon>
        <taxon>Magnoliopsida</taxon>
        <taxon>eudicotyledons</taxon>
        <taxon>Gunneridae</taxon>
        <taxon>Pentapetalae</taxon>
        <taxon>asterids</taxon>
        <taxon>lamiids</taxon>
        <taxon>Lamiales</taxon>
        <taxon>Plantaginaceae</taxon>
        <taxon>Cheloneae</taxon>
        <taxon>Penstemon</taxon>
    </lineage>
</organism>
<dbReference type="InterPro" id="IPR036431">
    <property type="entry name" value="ARID_dom_sf"/>
</dbReference>
<protein>
    <recommendedName>
        <fullName evidence="6">ARID domain-containing protein</fullName>
    </recommendedName>
</protein>
<dbReference type="InterPro" id="IPR045147">
    <property type="entry name" value="ARI3A/B/C"/>
</dbReference>
<dbReference type="CDD" id="cd16100">
    <property type="entry name" value="ARID"/>
    <property type="match status" value="1"/>
</dbReference>
<dbReference type="Pfam" id="PF01388">
    <property type="entry name" value="ARID"/>
    <property type="match status" value="1"/>
</dbReference>
<dbReference type="PANTHER" id="PTHR15348:SF17">
    <property type="entry name" value="AT-RICH INTERACTIVE DOMAIN-CONTAINING PROTEIN 5"/>
    <property type="match status" value="1"/>
</dbReference>
<keyword evidence="2" id="KW-0238">DNA-binding</keyword>
<feature type="compositionally biased region" description="Polar residues" evidence="5">
    <location>
        <begin position="308"/>
        <end position="321"/>
    </location>
</feature>
<dbReference type="FunFam" id="1.10.150.60:FF:000009">
    <property type="entry name" value="AT-rich interactive domain-containing protein 3"/>
    <property type="match status" value="1"/>
</dbReference>
<feature type="region of interest" description="Disordered" evidence="5">
    <location>
        <begin position="33"/>
        <end position="89"/>
    </location>
</feature>
<dbReference type="Gene3D" id="1.10.150.60">
    <property type="entry name" value="ARID DNA-binding domain"/>
    <property type="match status" value="1"/>
</dbReference>
<evidence type="ECO:0000256" key="2">
    <source>
        <dbReference type="ARBA" id="ARBA00023125"/>
    </source>
</evidence>
<dbReference type="GO" id="GO:0003677">
    <property type="term" value="F:DNA binding"/>
    <property type="evidence" value="ECO:0007669"/>
    <property type="project" value="UniProtKB-KW"/>
</dbReference>
<dbReference type="AlphaFoldDB" id="A0ABD3T1K2"/>
<reference evidence="7 8" key="1">
    <citation type="submission" date="2024-12" db="EMBL/GenBank/DDBJ databases">
        <title>The unique morphological basis and parallel evolutionary history of personate flowers in Penstemon.</title>
        <authorList>
            <person name="Depatie T.H."/>
            <person name="Wessinger C.A."/>
        </authorList>
    </citation>
    <scope>NUCLEOTIDE SEQUENCE [LARGE SCALE GENOMIC DNA]</scope>
    <source>
        <strain evidence="7">WTNN_2</strain>
        <tissue evidence="7">Leaf</tissue>
    </source>
</reference>
<comment type="caution">
    <text evidence="7">The sequence shown here is derived from an EMBL/GenBank/DDBJ whole genome shotgun (WGS) entry which is preliminary data.</text>
</comment>
<feature type="region of interest" description="Disordered" evidence="5">
    <location>
        <begin position="1"/>
        <end position="21"/>
    </location>
</feature>
<feature type="compositionally biased region" description="Basic and acidic residues" evidence="5">
    <location>
        <begin position="159"/>
        <end position="204"/>
    </location>
</feature>
<feature type="region of interest" description="Disordered" evidence="5">
    <location>
        <begin position="304"/>
        <end position="332"/>
    </location>
</feature>
<proteinExistence type="predicted"/>
<name>A0ABD3T1K2_9LAMI</name>
<evidence type="ECO:0000313" key="7">
    <source>
        <dbReference type="EMBL" id="KAL3830558.1"/>
    </source>
</evidence>
<dbReference type="SUPFAM" id="SSF46774">
    <property type="entry name" value="ARID-like"/>
    <property type="match status" value="1"/>
</dbReference>
<evidence type="ECO:0000256" key="3">
    <source>
        <dbReference type="ARBA" id="ARBA00023163"/>
    </source>
</evidence>
<dbReference type="Proteomes" id="UP001634393">
    <property type="component" value="Unassembled WGS sequence"/>
</dbReference>
<accession>A0ABD3T1K2</accession>
<evidence type="ECO:0000256" key="5">
    <source>
        <dbReference type="SAM" id="MobiDB-lite"/>
    </source>
</evidence>
<dbReference type="PROSITE" id="PS51011">
    <property type="entry name" value="ARID"/>
    <property type="match status" value="1"/>
</dbReference>
<evidence type="ECO:0000256" key="1">
    <source>
        <dbReference type="ARBA" id="ARBA00023015"/>
    </source>
</evidence>
<sequence length="529" mass="58040">MVKGDVEMDGAENLPSAQESEYKVLCDKVERKGENFPSEAPIAGDANKSENGSEALYKLRDEAEDNATVKSEIEDQINPKGENVESTNSVGLVVEDINAKSVSEDQINTNTKAEQTGASAMKMQNDGKHELVEQIATNGGVKEEKSTENGVDGGSHFKNVMEENNAEKMPKESDKEDGDCVEHVAGEERTGENADTGNDPKETKQLPTDISVNKAFQSQSAAMEEVLQDEDEKMKDAANLKEDKTVKGELKEQVKEIVHATPVTDGNSNTVETAVEHDGEVSSLLNQHEATTPNSLVRYATSKAGGHSVQTGKTVSTQATQPLMAEGDDGTPEDQATFMKELESFYRGRAMDFKPPKFYGQPLNCLKLWRAVIRLGGYDRVTGSKLWRQVGESFHPPKTCTTVSWTFRIFYEKSLLEFERNKTQSGELQLPIATIPEASGVDNEGSGYHGSGLGRARRDSAARAMQGWHVQRLFGNDEDKDLNSVPKREKNLKSIGSLKQKRPNEVENSIKCARTETSKQLSLIGDISC</sequence>
<evidence type="ECO:0000256" key="4">
    <source>
        <dbReference type="ARBA" id="ARBA00023242"/>
    </source>
</evidence>
<dbReference type="EMBL" id="JBJXBP010000005">
    <property type="protein sequence ID" value="KAL3830558.1"/>
    <property type="molecule type" value="Genomic_DNA"/>
</dbReference>
<evidence type="ECO:0000313" key="8">
    <source>
        <dbReference type="Proteomes" id="UP001634393"/>
    </source>
</evidence>
<keyword evidence="3" id="KW-0804">Transcription</keyword>
<dbReference type="SMART" id="SM00501">
    <property type="entry name" value="BRIGHT"/>
    <property type="match status" value="1"/>
</dbReference>
<dbReference type="InterPro" id="IPR001606">
    <property type="entry name" value="ARID_dom"/>
</dbReference>
<feature type="domain" description="ARID" evidence="6">
    <location>
        <begin position="332"/>
        <end position="423"/>
    </location>
</feature>
<feature type="region of interest" description="Disordered" evidence="5">
    <location>
        <begin position="136"/>
        <end position="210"/>
    </location>
</feature>
<dbReference type="SMART" id="SM01014">
    <property type="entry name" value="ARID"/>
    <property type="match status" value="1"/>
</dbReference>
<evidence type="ECO:0000259" key="6">
    <source>
        <dbReference type="PROSITE" id="PS51011"/>
    </source>
</evidence>
<keyword evidence="4" id="KW-0539">Nucleus</keyword>
<keyword evidence="8" id="KW-1185">Reference proteome</keyword>
<keyword evidence="1" id="KW-0805">Transcription regulation</keyword>
<dbReference type="PANTHER" id="PTHR15348">
    <property type="entry name" value="AT-RICH INTERACTIVE DOMAIN-CONTAINING PROTEIN ARID DOMAIN- CONTAINING PROTEIN DEAD RINGER PROTEIN B-CELL REGULATOR OF IGH TRANSCRIPTION BRIGHT"/>
    <property type="match status" value="1"/>
</dbReference>
<gene>
    <name evidence="7" type="ORF">ACJIZ3_019360</name>
</gene>